<sequence length="42" mass="5119">MQSREFYEEPYAKLEVTPYILKRIELMEEAIIQFVKLVLEID</sequence>
<dbReference type="KEGG" id="scas:SACC_28680"/>
<organism evidence="1 2">
    <name type="scientific">Saccharolobus caldissimus</name>
    <dbReference type="NCBI Taxonomy" id="1702097"/>
    <lineage>
        <taxon>Archaea</taxon>
        <taxon>Thermoproteota</taxon>
        <taxon>Thermoprotei</taxon>
        <taxon>Sulfolobales</taxon>
        <taxon>Sulfolobaceae</taxon>
        <taxon>Saccharolobus</taxon>
    </lineage>
</organism>
<name>A0AAQ4CVM0_9CREN</name>
<dbReference type="EMBL" id="AP025226">
    <property type="protein sequence ID" value="BDB99851.1"/>
    <property type="molecule type" value="Genomic_DNA"/>
</dbReference>
<dbReference type="GeneID" id="80721677"/>
<dbReference type="RefSeq" id="WP_282099494.1">
    <property type="nucleotide sequence ID" value="NZ_AP025226.1"/>
</dbReference>
<reference evidence="1 2" key="1">
    <citation type="journal article" date="2022" name="Microbiol. Resour. Announc.">
        <title>Complete Genome Sequence of the Hyperthermophilic and Acidophilic Archaeon Saccharolobus caldissimus Strain HS-3T.</title>
        <authorList>
            <person name="Sakai H.D."/>
            <person name="Kurosawa N."/>
        </authorList>
    </citation>
    <scope>NUCLEOTIDE SEQUENCE [LARGE SCALE GENOMIC DNA]</scope>
    <source>
        <strain evidence="1 2">JCM32116</strain>
    </source>
</reference>
<accession>A0AAQ4CVM0</accession>
<protein>
    <submittedName>
        <fullName evidence="1">Uncharacterized protein</fullName>
    </submittedName>
</protein>
<dbReference type="AlphaFoldDB" id="A0AAQ4CVM0"/>
<dbReference type="Proteomes" id="UP001319921">
    <property type="component" value="Chromosome"/>
</dbReference>
<gene>
    <name evidence="1" type="ORF">SACC_28680</name>
</gene>
<evidence type="ECO:0000313" key="1">
    <source>
        <dbReference type="EMBL" id="BDB99851.1"/>
    </source>
</evidence>
<keyword evidence="2" id="KW-1185">Reference proteome</keyword>
<evidence type="ECO:0000313" key="2">
    <source>
        <dbReference type="Proteomes" id="UP001319921"/>
    </source>
</evidence>
<proteinExistence type="predicted"/>